<sequence length="61" mass="7289">MWQTRDCTSPSQGCQAVCDRGNYSKRHRRGHWRQCRVRRHWKQRHIRSSGEGGSSRHIVKT</sequence>
<proteinExistence type="predicted"/>
<organism evidence="1">
    <name type="scientific">Anguilla anguilla</name>
    <name type="common">European freshwater eel</name>
    <name type="synonym">Muraena anguilla</name>
    <dbReference type="NCBI Taxonomy" id="7936"/>
    <lineage>
        <taxon>Eukaryota</taxon>
        <taxon>Metazoa</taxon>
        <taxon>Chordata</taxon>
        <taxon>Craniata</taxon>
        <taxon>Vertebrata</taxon>
        <taxon>Euteleostomi</taxon>
        <taxon>Actinopterygii</taxon>
        <taxon>Neopterygii</taxon>
        <taxon>Teleostei</taxon>
        <taxon>Anguilliformes</taxon>
        <taxon>Anguillidae</taxon>
        <taxon>Anguilla</taxon>
    </lineage>
</organism>
<reference evidence="1" key="2">
    <citation type="journal article" date="2015" name="Fish Shellfish Immunol.">
        <title>Early steps in the European eel (Anguilla anguilla)-Vibrio vulnificus interaction in the gills: Role of the RtxA13 toxin.</title>
        <authorList>
            <person name="Callol A."/>
            <person name="Pajuelo D."/>
            <person name="Ebbesson L."/>
            <person name="Teles M."/>
            <person name="MacKenzie S."/>
            <person name="Amaro C."/>
        </authorList>
    </citation>
    <scope>NUCLEOTIDE SEQUENCE</scope>
</reference>
<name>A0A0E9QL10_ANGAN</name>
<reference evidence="1" key="1">
    <citation type="submission" date="2014-11" db="EMBL/GenBank/DDBJ databases">
        <authorList>
            <person name="Amaro Gonzalez C."/>
        </authorList>
    </citation>
    <scope>NUCLEOTIDE SEQUENCE</scope>
</reference>
<accession>A0A0E9QL10</accession>
<dbReference type="AlphaFoldDB" id="A0A0E9QL10"/>
<protein>
    <submittedName>
        <fullName evidence="1">Uncharacterized protein</fullName>
    </submittedName>
</protein>
<evidence type="ECO:0000313" key="1">
    <source>
        <dbReference type="EMBL" id="JAH16753.1"/>
    </source>
</evidence>
<dbReference type="EMBL" id="GBXM01091824">
    <property type="protein sequence ID" value="JAH16753.1"/>
    <property type="molecule type" value="Transcribed_RNA"/>
</dbReference>